<dbReference type="InterPro" id="IPR015422">
    <property type="entry name" value="PyrdxlP-dep_Trfase_small"/>
</dbReference>
<sequence length="383" mass="41268">MVYFDNAATTYPKPQSIQFAVSDAVKSYGGNPGRSGHRVSMKVSEKVFEVRQKAAAFFDAEPENVVFAMNCTHALNMAIKGVMEGGGHIITSCLEHNSVLRPIDAMAQAGKVTYSVADVYESDDDRTLQSFANLIRPETRAIACTYASNVSGTVLPIRKLSALCKQYGLVFIVDAAQAAGMLPISIKEMGIDVLCTAGHKGLYGATGTGLMVLNEGAELGTIMEGGTGSNSLELGQPDFMPDRFESGTLNTVGILSLGAGLDFVAHKGIDEIYRYEMALCARVYNEMKQMPNVDLIANSFRLGEKAPIVSFNIKGEDSTAVAEYLSGKGYMLRGGFHCAALAHRYFGTAEQGAVRFSPGHFNKPQQINAFLNEIKKIEKNGLL</sequence>
<name>A0A926I6R8_9FIRM</name>
<dbReference type="InterPro" id="IPR015421">
    <property type="entry name" value="PyrdxlP-dep_Trfase_major"/>
</dbReference>
<reference evidence="6" key="1">
    <citation type="submission" date="2020-08" db="EMBL/GenBank/DDBJ databases">
        <title>Genome public.</title>
        <authorList>
            <person name="Liu C."/>
            <person name="Sun Q."/>
        </authorList>
    </citation>
    <scope>NUCLEOTIDE SEQUENCE</scope>
    <source>
        <strain evidence="6">NSJ-33</strain>
    </source>
</reference>
<dbReference type="NCBIfam" id="TIGR01977">
    <property type="entry name" value="am_tr_V_EF2568"/>
    <property type="match status" value="1"/>
</dbReference>
<dbReference type="InterPro" id="IPR020578">
    <property type="entry name" value="Aminotrans_V_PyrdxlP_BS"/>
</dbReference>
<dbReference type="Gene3D" id="3.40.640.10">
    <property type="entry name" value="Type I PLP-dependent aspartate aminotransferase-like (Major domain)"/>
    <property type="match status" value="1"/>
</dbReference>
<gene>
    <name evidence="6" type="ORF">H8710_03245</name>
</gene>
<dbReference type="PROSITE" id="PS00595">
    <property type="entry name" value="AA_TRANSFER_CLASS_5"/>
    <property type="match status" value="1"/>
</dbReference>
<dbReference type="Gene3D" id="3.90.1150.10">
    <property type="entry name" value="Aspartate Aminotransferase, domain 1"/>
    <property type="match status" value="1"/>
</dbReference>
<accession>A0A926I6R8</accession>
<dbReference type="InterPro" id="IPR000192">
    <property type="entry name" value="Aminotrans_V_dom"/>
</dbReference>
<evidence type="ECO:0000256" key="2">
    <source>
        <dbReference type="ARBA" id="ARBA00022898"/>
    </source>
</evidence>
<dbReference type="Proteomes" id="UP000610760">
    <property type="component" value="Unassembled WGS sequence"/>
</dbReference>
<dbReference type="InterPro" id="IPR015424">
    <property type="entry name" value="PyrdxlP-dep_Trfase"/>
</dbReference>
<evidence type="ECO:0000256" key="1">
    <source>
        <dbReference type="ARBA" id="ARBA00001933"/>
    </source>
</evidence>
<keyword evidence="2" id="KW-0663">Pyridoxal phosphate</keyword>
<keyword evidence="6" id="KW-0808">Transferase</keyword>
<organism evidence="6 7">
    <name type="scientific">Fumia xinanensis</name>
    <dbReference type="NCBI Taxonomy" id="2763659"/>
    <lineage>
        <taxon>Bacteria</taxon>
        <taxon>Bacillati</taxon>
        <taxon>Bacillota</taxon>
        <taxon>Clostridia</taxon>
        <taxon>Eubacteriales</taxon>
        <taxon>Oscillospiraceae</taxon>
        <taxon>Fumia</taxon>
    </lineage>
</organism>
<evidence type="ECO:0000259" key="5">
    <source>
        <dbReference type="Pfam" id="PF00266"/>
    </source>
</evidence>
<dbReference type="EMBL" id="JACRSV010000001">
    <property type="protein sequence ID" value="MBC8559082.1"/>
    <property type="molecule type" value="Genomic_DNA"/>
</dbReference>
<keyword evidence="7" id="KW-1185">Reference proteome</keyword>
<evidence type="ECO:0000256" key="4">
    <source>
        <dbReference type="RuleBase" id="RU004504"/>
    </source>
</evidence>
<dbReference type="InterPro" id="IPR010969">
    <property type="entry name" value="Cys_dSase-rel_unknwn_funct"/>
</dbReference>
<dbReference type="PANTHER" id="PTHR43586:SF4">
    <property type="entry name" value="ISOPENICILLIN N EPIMERASE"/>
    <property type="match status" value="1"/>
</dbReference>
<evidence type="ECO:0000313" key="7">
    <source>
        <dbReference type="Proteomes" id="UP000610760"/>
    </source>
</evidence>
<dbReference type="GO" id="GO:0008483">
    <property type="term" value="F:transaminase activity"/>
    <property type="evidence" value="ECO:0007669"/>
    <property type="project" value="UniProtKB-KW"/>
</dbReference>
<dbReference type="RefSeq" id="WP_249293973.1">
    <property type="nucleotide sequence ID" value="NZ_JACRSV010000001.1"/>
</dbReference>
<feature type="domain" description="Aminotransferase class V" evidence="5">
    <location>
        <begin position="2"/>
        <end position="370"/>
    </location>
</feature>
<dbReference type="SUPFAM" id="SSF53383">
    <property type="entry name" value="PLP-dependent transferases"/>
    <property type="match status" value="1"/>
</dbReference>
<dbReference type="Pfam" id="PF00266">
    <property type="entry name" value="Aminotran_5"/>
    <property type="match status" value="1"/>
</dbReference>
<dbReference type="PANTHER" id="PTHR43586">
    <property type="entry name" value="CYSTEINE DESULFURASE"/>
    <property type="match status" value="1"/>
</dbReference>
<keyword evidence="6" id="KW-0032">Aminotransferase</keyword>
<proteinExistence type="inferred from homology"/>
<evidence type="ECO:0000256" key="3">
    <source>
        <dbReference type="RuleBase" id="RU004075"/>
    </source>
</evidence>
<comment type="caution">
    <text evidence="6">The sequence shown here is derived from an EMBL/GenBank/DDBJ whole genome shotgun (WGS) entry which is preliminary data.</text>
</comment>
<evidence type="ECO:0000313" key="6">
    <source>
        <dbReference type="EMBL" id="MBC8559082.1"/>
    </source>
</evidence>
<comment type="cofactor">
    <cofactor evidence="1 4">
        <name>pyridoxal 5'-phosphate</name>
        <dbReference type="ChEBI" id="CHEBI:597326"/>
    </cofactor>
</comment>
<dbReference type="AlphaFoldDB" id="A0A926I6R8"/>
<protein>
    <submittedName>
        <fullName evidence="6">Aminotransferase class V-fold PLP-dependent enzyme</fullName>
    </submittedName>
</protein>
<comment type="similarity">
    <text evidence="3">Belongs to the class-V pyridoxal-phosphate-dependent aminotransferase family.</text>
</comment>